<dbReference type="AlphaFoldDB" id="A0A377F4F0"/>
<accession>A0A377F4F0</accession>
<proteinExistence type="predicted"/>
<evidence type="ECO:0000256" key="1">
    <source>
        <dbReference type="SAM" id="Phobius"/>
    </source>
</evidence>
<dbReference type="EMBL" id="UGET01000005">
    <property type="protein sequence ID" value="STN24887.1"/>
    <property type="molecule type" value="Genomic_DNA"/>
</dbReference>
<reference evidence="2 3" key="1">
    <citation type="submission" date="2018-06" db="EMBL/GenBank/DDBJ databases">
        <authorList>
            <consortium name="Pathogen Informatics"/>
            <person name="Doyle S."/>
        </authorList>
    </citation>
    <scope>NUCLEOTIDE SEQUENCE [LARGE SCALE GENOMIC DNA]</scope>
    <source>
        <strain evidence="2 3">NCTC13148</strain>
    </source>
</reference>
<keyword evidence="1" id="KW-0472">Membrane</keyword>
<evidence type="ECO:0000313" key="2">
    <source>
        <dbReference type="EMBL" id="STN24887.1"/>
    </source>
</evidence>
<sequence length="42" mass="5101">MREYIPKKRGLLSFDWYVPINLGILILVMLIFLIDLRLDMDY</sequence>
<evidence type="ECO:0000313" key="3">
    <source>
        <dbReference type="Proteomes" id="UP000254255"/>
    </source>
</evidence>
<gene>
    <name evidence="2" type="ORF">NCTC13148_05283</name>
</gene>
<dbReference type="Proteomes" id="UP000254255">
    <property type="component" value="Unassembled WGS sequence"/>
</dbReference>
<keyword evidence="1" id="KW-0812">Transmembrane</keyword>
<organism evidence="2 3">
    <name type="scientific">Escherichia coli</name>
    <dbReference type="NCBI Taxonomy" id="562"/>
    <lineage>
        <taxon>Bacteria</taxon>
        <taxon>Pseudomonadati</taxon>
        <taxon>Pseudomonadota</taxon>
        <taxon>Gammaproteobacteria</taxon>
        <taxon>Enterobacterales</taxon>
        <taxon>Enterobacteriaceae</taxon>
        <taxon>Escherichia</taxon>
    </lineage>
</organism>
<keyword evidence="1" id="KW-1133">Transmembrane helix</keyword>
<protein>
    <submittedName>
        <fullName evidence="2">Putative conjugative transfer system signal peptidase</fullName>
    </submittedName>
</protein>
<name>A0A377F4F0_ECOLX</name>
<feature type="transmembrane region" description="Helical" evidence="1">
    <location>
        <begin position="16"/>
        <end position="36"/>
    </location>
</feature>